<name>A0A8C0J6L6_CHEAB</name>
<keyword evidence="4" id="KW-1185">Reference proteome</keyword>
<dbReference type="GO" id="GO:0005882">
    <property type="term" value="C:intermediate filament"/>
    <property type="evidence" value="ECO:0007669"/>
    <property type="project" value="UniProtKB-KW"/>
</dbReference>
<organism evidence="3 4">
    <name type="scientific">Chelonoidis abingdonii</name>
    <name type="common">Abingdon island giant tortoise</name>
    <name type="synonym">Testudo abingdonii</name>
    <dbReference type="NCBI Taxonomy" id="106734"/>
    <lineage>
        <taxon>Eukaryota</taxon>
        <taxon>Metazoa</taxon>
        <taxon>Chordata</taxon>
        <taxon>Craniata</taxon>
        <taxon>Vertebrata</taxon>
        <taxon>Euteleostomi</taxon>
        <taxon>Archelosauria</taxon>
        <taxon>Testudinata</taxon>
        <taxon>Testudines</taxon>
        <taxon>Cryptodira</taxon>
        <taxon>Durocryptodira</taxon>
        <taxon>Testudinoidea</taxon>
        <taxon>Testudinidae</taxon>
        <taxon>Chelonoidis</taxon>
    </lineage>
</organism>
<dbReference type="Ensembl" id="ENSCABT00000030383.1">
    <property type="protein sequence ID" value="ENSCABP00000027732.1"/>
    <property type="gene ID" value="ENSCABG00000020387.1"/>
</dbReference>
<proteinExistence type="inferred from homology"/>
<reference evidence="3" key="1">
    <citation type="submission" date="2025-08" db="UniProtKB">
        <authorList>
            <consortium name="Ensembl"/>
        </authorList>
    </citation>
    <scope>IDENTIFICATION</scope>
</reference>
<dbReference type="AlphaFoldDB" id="A0A8C0J6L6"/>
<evidence type="ECO:0000313" key="4">
    <source>
        <dbReference type="Proteomes" id="UP000694404"/>
    </source>
</evidence>
<dbReference type="InterPro" id="IPR003461">
    <property type="entry name" value="Keratin"/>
</dbReference>
<evidence type="ECO:0000313" key="3">
    <source>
        <dbReference type="Ensembl" id="ENSCABP00000027732.1"/>
    </source>
</evidence>
<dbReference type="Proteomes" id="UP000694404">
    <property type="component" value="Unplaced"/>
</dbReference>
<evidence type="ECO:0000256" key="1">
    <source>
        <dbReference type="ARBA" id="ARBA00008702"/>
    </source>
</evidence>
<reference evidence="3" key="2">
    <citation type="submission" date="2025-09" db="UniProtKB">
        <authorList>
            <consortium name="Ensembl"/>
        </authorList>
    </citation>
    <scope>IDENTIFICATION</scope>
</reference>
<dbReference type="PANTHER" id="PTHR31203">
    <property type="entry name" value="BETA-KERATIN-RELATED PROTEIN-RELATED"/>
    <property type="match status" value="1"/>
</dbReference>
<sequence>MSCKDDFLSLCYPECGVARPLPVLVPATSPALGSALIPNVVSDLTVVVTLPGPILSNFPQHSAVGAVEEVTWLRWLTVTGILGHGGYCGYPGLYGYGDYADMGIWPWYLGDTVGHAKPSSNIRGRRRTRK</sequence>
<dbReference type="GO" id="GO:0005200">
    <property type="term" value="F:structural constituent of cytoskeleton"/>
    <property type="evidence" value="ECO:0007669"/>
    <property type="project" value="InterPro"/>
</dbReference>
<dbReference type="Pfam" id="PF02422">
    <property type="entry name" value="Keratin"/>
    <property type="match status" value="1"/>
</dbReference>
<keyword evidence="2" id="KW-0416">Keratin</keyword>
<dbReference type="PANTHER" id="PTHR31203:SF1">
    <property type="entry name" value="BETA-KERATIN-RELATED PROTEIN-RELATED"/>
    <property type="match status" value="1"/>
</dbReference>
<evidence type="ECO:0000256" key="2">
    <source>
        <dbReference type="ARBA" id="ARBA00022744"/>
    </source>
</evidence>
<accession>A0A8C0J6L6</accession>
<comment type="similarity">
    <text evidence="1">Belongs to the avian keratin family.</text>
</comment>
<protein>
    <submittedName>
        <fullName evidence="3">Uncharacterized protein</fullName>
    </submittedName>
</protein>